<name>A0A4Y8M956_9BACL</name>
<dbReference type="EC" id="4.2.2.29" evidence="7"/>
<organism evidence="8 9">
    <name type="scientific">Cohnella luojiensis</name>
    <dbReference type="NCBI Taxonomy" id="652876"/>
    <lineage>
        <taxon>Bacteria</taxon>
        <taxon>Bacillati</taxon>
        <taxon>Bacillota</taxon>
        <taxon>Bacilli</taxon>
        <taxon>Bacillales</taxon>
        <taxon>Paenibacillaceae</taxon>
        <taxon>Cohnella</taxon>
    </lineage>
</organism>
<protein>
    <recommendedName>
        <fullName evidence="7">Endolytic murein transglycosylase</fullName>
        <ecNumber evidence="7">4.2.2.29</ecNumber>
    </recommendedName>
    <alternativeName>
        <fullName evidence="7">Peptidoglycan lytic transglycosylase</fullName>
    </alternativeName>
    <alternativeName>
        <fullName evidence="7">Peptidoglycan polymerization terminase</fullName>
    </alternativeName>
</protein>
<evidence type="ECO:0000256" key="3">
    <source>
        <dbReference type="ARBA" id="ARBA00022989"/>
    </source>
</evidence>
<dbReference type="CDD" id="cd08010">
    <property type="entry name" value="MltG_like"/>
    <property type="match status" value="1"/>
</dbReference>
<accession>A0A4Y8M956</accession>
<dbReference type="GO" id="GO:0071555">
    <property type="term" value="P:cell wall organization"/>
    <property type="evidence" value="ECO:0007669"/>
    <property type="project" value="UniProtKB-KW"/>
</dbReference>
<proteinExistence type="inferred from homology"/>
<keyword evidence="9" id="KW-1185">Reference proteome</keyword>
<comment type="function">
    <text evidence="7">Functions as a peptidoglycan terminase that cleaves nascent peptidoglycan strands endolytically to terminate their elongation.</text>
</comment>
<keyword evidence="2 7" id="KW-0812">Transmembrane</keyword>
<dbReference type="AlphaFoldDB" id="A0A4Y8M956"/>
<keyword evidence="3 7" id="KW-1133">Transmembrane helix</keyword>
<reference evidence="8 9" key="1">
    <citation type="submission" date="2019-03" db="EMBL/GenBank/DDBJ databases">
        <title>Cohnella endophytica sp. nov., a novel endophytic bacterium isolated from bark of Sonneratia apetala.</title>
        <authorList>
            <person name="Tuo L."/>
        </authorList>
    </citation>
    <scope>NUCLEOTIDE SEQUENCE [LARGE SCALE GENOMIC DNA]</scope>
    <source>
        <strain evidence="8 9">CCTCC AB 208254</strain>
    </source>
</reference>
<dbReference type="Gene3D" id="3.30.160.60">
    <property type="entry name" value="Classic Zinc Finger"/>
    <property type="match status" value="1"/>
</dbReference>
<dbReference type="Proteomes" id="UP000297900">
    <property type="component" value="Unassembled WGS sequence"/>
</dbReference>
<dbReference type="Gene3D" id="3.30.1490.480">
    <property type="entry name" value="Endolytic murein transglycosylase"/>
    <property type="match status" value="1"/>
</dbReference>
<evidence type="ECO:0000313" key="8">
    <source>
        <dbReference type="EMBL" id="TFE31868.1"/>
    </source>
</evidence>
<gene>
    <name evidence="7 8" type="primary">mltG</name>
    <name evidence="8" type="ORF">E2980_00545</name>
</gene>
<dbReference type="PANTHER" id="PTHR30518">
    <property type="entry name" value="ENDOLYTIC MUREIN TRANSGLYCOSYLASE"/>
    <property type="match status" value="1"/>
</dbReference>
<evidence type="ECO:0000256" key="6">
    <source>
        <dbReference type="ARBA" id="ARBA00023316"/>
    </source>
</evidence>
<evidence type="ECO:0000256" key="2">
    <source>
        <dbReference type="ARBA" id="ARBA00022692"/>
    </source>
</evidence>
<dbReference type="Pfam" id="PF02618">
    <property type="entry name" value="YceG"/>
    <property type="match status" value="1"/>
</dbReference>
<feature type="site" description="Important for catalytic activity" evidence="7">
    <location>
        <position position="220"/>
    </location>
</feature>
<evidence type="ECO:0000256" key="7">
    <source>
        <dbReference type="HAMAP-Rule" id="MF_02065"/>
    </source>
</evidence>
<keyword evidence="4 7" id="KW-0472">Membrane</keyword>
<comment type="caution">
    <text evidence="8">The sequence shown here is derived from an EMBL/GenBank/DDBJ whole genome shotgun (WGS) entry which is preliminary data.</text>
</comment>
<sequence length="339" mass="37927">MVLSVTGGLLFYLWNGLRPPAASSTPVQITISSGMRAQKVADVLEQSGLIRSAFLFSGWLKIEGEGSRFQAGVYELTPGMTREQIVAKLNNGDIVAAATIRFTIPEGFTVQQMAARLSETAGVDKAKFLEVAGKPELLTGSMWTKTLPTDNSLRFPLEGYLFPETYEMKRGSTEADIINRMLAELDHKLDQLPEDWQSTLEERGLTVHQLLTIASLVEREVVVDDERPIVSGVIQNRLKEKMPLQIDATIQYLLDKQKERLLEEDLKVESPYNTYLNAGLPPGPIATPSLKSIEAALYPEESDYFYYVTKKDGTNTHLFAVTYKQHQKNIQLSEKNVKK</sequence>
<dbReference type="NCBIfam" id="TIGR00247">
    <property type="entry name" value="endolytic transglycosylase MltG"/>
    <property type="match status" value="1"/>
</dbReference>
<evidence type="ECO:0000256" key="5">
    <source>
        <dbReference type="ARBA" id="ARBA00023239"/>
    </source>
</evidence>
<keyword evidence="6 7" id="KW-0961">Cell wall biogenesis/degradation</keyword>
<dbReference type="InterPro" id="IPR003770">
    <property type="entry name" value="MLTG-like"/>
</dbReference>
<dbReference type="GO" id="GO:0005886">
    <property type="term" value="C:plasma membrane"/>
    <property type="evidence" value="ECO:0007669"/>
    <property type="project" value="UniProtKB-UniRule"/>
</dbReference>
<dbReference type="OrthoDB" id="9814591at2"/>
<comment type="catalytic activity">
    <reaction evidence="7">
        <text>a peptidoglycan chain = a peptidoglycan chain with N-acetyl-1,6-anhydromuramyl-[peptide] at the reducing end + a peptidoglycan chain with N-acetylglucosamine at the non-reducing end.</text>
        <dbReference type="EC" id="4.2.2.29"/>
    </reaction>
</comment>
<comment type="similarity">
    <text evidence="7">Belongs to the transglycosylase MltG family.</text>
</comment>
<evidence type="ECO:0000256" key="4">
    <source>
        <dbReference type="ARBA" id="ARBA00023136"/>
    </source>
</evidence>
<keyword evidence="1 7" id="KW-1003">Cell membrane</keyword>
<dbReference type="EMBL" id="SOMN01000001">
    <property type="protein sequence ID" value="TFE31868.1"/>
    <property type="molecule type" value="Genomic_DNA"/>
</dbReference>
<dbReference type="GO" id="GO:0009252">
    <property type="term" value="P:peptidoglycan biosynthetic process"/>
    <property type="evidence" value="ECO:0007669"/>
    <property type="project" value="UniProtKB-UniRule"/>
</dbReference>
<dbReference type="HAMAP" id="MF_02065">
    <property type="entry name" value="MltG"/>
    <property type="match status" value="1"/>
</dbReference>
<evidence type="ECO:0000256" key="1">
    <source>
        <dbReference type="ARBA" id="ARBA00022475"/>
    </source>
</evidence>
<keyword evidence="5 7" id="KW-0456">Lyase</keyword>
<evidence type="ECO:0000313" key="9">
    <source>
        <dbReference type="Proteomes" id="UP000297900"/>
    </source>
</evidence>
<dbReference type="GO" id="GO:0008932">
    <property type="term" value="F:lytic endotransglycosylase activity"/>
    <property type="evidence" value="ECO:0007669"/>
    <property type="project" value="UniProtKB-UniRule"/>
</dbReference>
<dbReference type="PANTHER" id="PTHR30518:SF2">
    <property type="entry name" value="ENDOLYTIC MUREIN TRANSGLYCOSYLASE"/>
    <property type="match status" value="1"/>
</dbReference>